<dbReference type="PANTHER" id="PTHR21660">
    <property type="entry name" value="THIOESTERASE SUPERFAMILY MEMBER-RELATED"/>
    <property type="match status" value="1"/>
</dbReference>
<feature type="domain" description="Thioesterase" evidence="4">
    <location>
        <begin position="58"/>
        <end position="132"/>
    </location>
</feature>
<dbReference type="InterPro" id="IPR006683">
    <property type="entry name" value="Thioestr_dom"/>
</dbReference>
<dbReference type="GO" id="GO:0047617">
    <property type="term" value="F:fatty acyl-CoA hydrolase activity"/>
    <property type="evidence" value="ECO:0007669"/>
    <property type="project" value="InterPro"/>
</dbReference>
<protein>
    <recommendedName>
        <fullName evidence="4">Thioesterase domain-containing protein</fullName>
    </recommendedName>
</protein>
<dbReference type="PANTHER" id="PTHR21660:SF1">
    <property type="entry name" value="ACYL-COENZYME A THIOESTERASE 13"/>
    <property type="match status" value="1"/>
</dbReference>
<feature type="region of interest" description="Disordered" evidence="3">
    <location>
        <begin position="149"/>
        <end position="170"/>
    </location>
</feature>
<dbReference type="InterPro" id="IPR039298">
    <property type="entry name" value="ACOT13"/>
</dbReference>
<proteinExistence type="inferred from homology"/>
<dbReference type="Pfam" id="PF03061">
    <property type="entry name" value="4HBT"/>
    <property type="match status" value="1"/>
</dbReference>
<feature type="non-terminal residue" evidence="5">
    <location>
        <position position="200"/>
    </location>
</feature>
<keyword evidence="6" id="KW-1185">Reference proteome</keyword>
<dbReference type="EMBL" id="JARPUR010000001">
    <property type="protein sequence ID" value="KAK4886872.1"/>
    <property type="molecule type" value="Genomic_DNA"/>
</dbReference>
<evidence type="ECO:0000256" key="1">
    <source>
        <dbReference type="ARBA" id="ARBA00008324"/>
    </source>
</evidence>
<accession>A0AAN7PHW2</accession>
<keyword evidence="2" id="KW-0378">Hydrolase</keyword>
<dbReference type="Proteomes" id="UP001353858">
    <property type="component" value="Unassembled WGS sequence"/>
</dbReference>
<evidence type="ECO:0000259" key="4">
    <source>
        <dbReference type="Pfam" id="PF03061"/>
    </source>
</evidence>
<dbReference type="AlphaFoldDB" id="A0AAN7PHW2"/>
<evidence type="ECO:0000256" key="3">
    <source>
        <dbReference type="SAM" id="MobiDB-lite"/>
    </source>
</evidence>
<dbReference type="InterPro" id="IPR029069">
    <property type="entry name" value="HotDog_dom_sf"/>
</dbReference>
<evidence type="ECO:0000256" key="2">
    <source>
        <dbReference type="ARBA" id="ARBA00022801"/>
    </source>
</evidence>
<comment type="similarity">
    <text evidence="1">Belongs to the thioesterase PaaI family.</text>
</comment>
<dbReference type="NCBIfam" id="TIGR00369">
    <property type="entry name" value="unchar_dom_1"/>
    <property type="match status" value="1"/>
</dbReference>
<gene>
    <name evidence="5" type="ORF">RN001_003143</name>
</gene>
<dbReference type="CDD" id="cd03443">
    <property type="entry name" value="PaaI_thioesterase"/>
    <property type="match status" value="1"/>
</dbReference>
<dbReference type="SUPFAM" id="SSF54637">
    <property type="entry name" value="Thioesterase/thiol ester dehydrase-isomerase"/>
    <property type="match status" value="1"/>
</dbReference>
<evidence type="ECO:0000313" key="5">
    <source>
        <dbReference type="EMBL" id="KAK4886872.1"/>
    </source>
</evidence>
<dbReference type="InterPro" id="IPR003736">
    <property type="entry name" value="PAAI_dom"/>
</dbReference>
<evidence type="ECO:0000313" key="6">
    <source>
        <dbReference type="Proteomes" id="UP001353858"/>
    </source>
</evidence>
<comment type="caution">
    <text evidence="5">The sequence shown here is derived from an EMBL/GenBank/DDBJ whole genome shotgun (WGS) entry which is preliminary data.</text>
</comment>
<sequence>MNVFTMGAQKLTKSFMKNYLKNCKSFDHHCQKVNFIKLGNGSCVAEMKVEEEYANPMKTLHGAYVATLADTLTTLALLTHEKCPLLPSISLSLNLSYLKSAKVGEEIIIDSQIVKLGNTMAHLECKIFDKGTNSLLVHATHTKIAAQKLNLSSSPHRRKRHNSDDVESSGFCGVLQRSPPPVPPALLRRIGVKEVTGVGK</sequence>
<organism evidence="5 6">
    <name type="scientific">Aquatica leii</name>
    <dbReference type="NCBI Taxonomy" id="1421715"/>
    <lineage>
        <taxon>Eukaryota</taxon>
        <taxon>Metazoa</taxon>
        <taxon>Ecdysozoa</taxon>
        <taxon>Arthropoda</taxon>
        <taxon>Hexapoda</taxon>
        <taxon>Insecta</taxon>
        <taxon>Pterygota</taxon>
        <taxon>Neoptera</taxon>
        <taxon>Endopterygota</taxon>
        <taxon>Coleoptera</taxon>
        <taxon>Polyphaga</taxon>
        <taxon>Elateriformia</taxon>
        <taxon>Elateroidea</taxon>
        <taxon>Lampyridae</taxon>
        <taxon>Luciolinae</taxon>
        <taxon>Aquatica</taxon>
    </lineage>
</organism>
<dbReference type="Gene3D" id="3.10.129.10">
    <property type="entry name" value="Hotdog Thioesterase"/>
    <property type="match status" value="1"/>
</dbReference>
<reference evidence="6" key="1">
    <citation type="submission" date="2023-01" db="EMBL/GenBank/DDBJ databases">
        <title>Key to firefly adult light organ development and bioluminescence: homeobox transcription factors regulate luciferase expression and transportation to peroxisome.</title>
        <authorList>
            <person name="Fu X."/>
        </authorList>
    </citation>
    <scope>NUCLEOTIDE SEQUENCE [LARGE SCALE GENOMIC DNA]</scope>
</reference>
<name>A0AAN7PHW2_9COLE</name>